<reference evidence="2 3" key="1">
    <citation type="submission" date="2018-03" db="EMBL/GenBank/DDBJ databases">
        <title>Alkalicoccus saliphilus sp. nov., isolated from a mineral pool.</title>
        <authorList>
            <person name="Zhao B."/>
        </authorList>
    </citation>
    <scope>NUCLEOTIDE SEQUENCE [LARGE SCALE GENOMIC DNA]</scope>
    <source>
        <strain evidence="2 3">6AG</strain>
    </source>
</reference>
<dbReference type="PANTHER" id="PTHR30015">
    <property type="entry name" value="MRR RESTRICTION SYSTEM PROTEIN"/>
    <property type="match status" value="1"/>
</dbReference>
<dbReference type="EMBL" id="PZJJ01000024">
    <property type="protein sequence ID" value="PTL38090.1"/>
    <property type="molecule type" value="Genomic_DNA"/>
</dbReference>
<dbReference type="GO" id="GO:0015666">
    <property type="term" value="F:restriction endodeoxyribonuclease activity"/>
    <property type="evidence" value="ECO:0007669"/>
    <property type="project" value="TreeGrafter"/>
</dbReference>
<dbReference type="Gene3D" id="3.40.1350.10">
    <property type="match status" value="1"/>
</dbReference>
<dbReference type="OrthoDB" id="9781481at2"/>
<dbReference type="GO" id="GO:0009307">
    <property type="term" value="P:DNA restriction-modification system"/>
    <property type="evidence" value="ECO:0007669"/>
    <property type="project" value="InterPro"/>
</dbReference>
<proteinExistence type="predicted"/>
<dbReference type="RefSeq" id="WP_107585647.1">
    <property type="nucleotide sequence ID" value="NZ_PZJJ01000024.1"/>
</dbReference>
<evidence type="ECO:0000259" key="1">
    <source>
        <dbReference type="Pfam" id="PF04471"/>
    </source>
</evidence>
<dbReference type="InterPro" id="IPR016984">
    <property type="entry name" value="UCP031853"/>
</dbReference>
<dbReference type="SUPFAM" id="SSF52980">
    <property type="entry name" value="Restriction endonuclease-like"/>
    <property type="match status" value="1"/>
</dbReference>
<organism evidence="2 3">
    <name type="scientific">Alkalicoccus saliphilus</name>
    <dbReference type="NCBI Taxonomy" id="200989"/>
    <lineage>
        <taxon>Bacteria</taxon>
        <taxon>Bacillati</taxon>
        <taxon>Bacillota</taxon>
        <taxon>Bacilli</taxon>
        <taxon>Bacillales</taxon>
        <taxon>Bacillaceae</taxon>
        <taxon>Alkalicoccus</taxon>
    </lineage>
</organism>
<dbReference type="Pfam" id="PF04471">
    <property type="entry name" value="Mrr_cat"/>
    <property type="match status" value="1"/>
</dbReference>
<keyword evidence="3" id="KW-1185">Reference proteome</keyword>
<dbReference type="InterPro" id="IPR011856">
    <property type="entry name" value="tRNA_endonuc-like_dom_sf"/>
</dbReference>
<evidence type="ECO:0000313" key="2">
    <source>
        <dbReference type="EMBL" id="PTL38090.1"/>
    </source>
</evidence>
<accession>A0A2T4U3W4</accession>
<keyword evidence="2" id="KW-0255">Endonuclease</keyword>
<keyword evidence="2" id="KW-0378">Hydrolase</keyword>
<dbReference type="PANTHER" id="PTHR30015:SF7">
    <property type="entry name" value="TYPE IV METHYL-DIRECTED RESTRICTION ENZYME ECOKMRR"/>
    <property type="match status" value="1"/>
</dbReference>
<dbReference type="GO" id="GO:0003677">
    <property type="term" value="F:DNA binding"/>
    <property type="evidence" value="ECO:0007669"/>
    <property type="project" value="InterPro"/>
</dbReference>
<gene>
    <name evidence="2" type="ORF">C6Y45_12905</name>
</gene>
<comment type="caution">
    <text evidence="2">The sequence shown here is derived from an EMBL/GenBank/DDBJ whole genome shotgun (WGS) entry which is preliminary data.</text>
</comment>
<dbReference type="InterPro" id="IPR011335">
    <property type="entry name" value="Restrct_endonuc-II-like"/>
</dbReference>
<keyword evidence="2" id="KW-0540">Nuclease</keyword>
<dbReference type="InterPro" id="IPR007560">
    <property type="entry name" value="Restrct_endonuc_IV_Mrr"/>
</dbReference>
<dbReference type="AlphaFoldDB" id="A0A2T4U3W4"/>
<sequence>MTVWLFRAGKQGEYENKFLEDERIYLTWENLPIDLKQIESKEALYKTLIHHYDLQKEKTALNFASQIWPFAHAMELEDTIILPSKINRTIHIGKIKGDYVYDKSLGNPYYHHRKVEWIKKDLPRDRFDQDILYSLGAFMTVCRITRNNAEKRIIAMQANNWKVPNNKNVVDRVEENEETVEVNLDEYVYDQISERIIQRFQGSRMENLIEEILRAKGFTTYRSPEGRDNGVDVLASFGSMGFGGTKICVQVKSSDQPLDRTVLDQLIGTMSNYGADYGLLVSWSGFKSSINREIPKQFFRVRLWDSKKVIQEIFENYENLSREFKKDIPIKQVWMLDNDEN</sequence>
<dbReference type="Proteomes" id="UP000240509">
    <property type="component" value="Unassembled WGS sequence"/>
</dbReference>
<dbReference type="PIRSF" id="PIRSF031853">
    <property type="entry name" value="UPC031853"/>
    <property type="match status" value="1"/>
</dbReference>
<dbReference type="InterPro" id="IPR052906">
    <property type="entry name" value="Type_IV_Methyl-Rstrct_Enzyme"/>
</dbReference>
<protein>
    <submittedName>
        <fullName evidence="2">Restriction endonuclease</fullName>
    </submittedName>
</protein>
<name>A0A2T4U3W4_9BACI</name>
<feature type="domain" description="Restriction endonuclease type IV Mrr" evidence="1">
    <location>
        <begin position="197"/>
        <end position="311"/>
    </location>
</feature>
<evidence type="ECO:0000313" key="3">
    <source>
        <dbReference type="Proteomes" id="UP000240509"/>
    </source>
</evidence>